<reference evidence="4 5" key="1">
    <citation type="submission" date="2017-12" db="EMBL/GenBank/DDBJ databases">
        <title>Integrating genomic resources of turbot (Scophthalmus maximus) in depth evaluation of genetic and physical mapping variation across individuals.</title>
        <authorList>
            <person name="Martinez P."/>
        </authorList>
    </citation>
    <scope>NUCLEOTIDE SEQUENCE [LARGE SCALE GENOMIC DNA]</scope>
</reference>
<dbReference type="AlphaFoldDB" id="A0A2U9BUQ9"/>
<dbReference type="PROSITE" id="PS50076">
    <property type="entry name" value="DNAJ_2"/>
    <property type="match status" value="1"/>
</dbReference>
<dbReference type="CDD" id="cd06257">
    <property type="entry name" value="DnaJ"/>
    <property type="match status" value="1"/>
</dbReference>
<sequence length="116" mass="13156">MRAGMCEAVKMDLYAVLGASPSYSVQQLRHRYQQLALQYHPDRLRGECSSEAETCVTKFLEVDAAWRILGDQEARRQYDLQRRGHISMQTGGSGDQTADLRVSGRLSEPQPKFSTY</sequence>
<feature type="region of interest" description="Disordered" evidence="2">
    <location>
        <begin position="82"/>
        <end position="116"/>
    </location>
</feature>
<keyword evidence="1" id="KW-0862">Zinc</keyword>
<dbReference type="GO" id="GO:0008198">
    <property type="term" value="F:ferrous iron binding"/>
    <property type="evidence" value="ECO:0007669"/>
    <property type="project" value="TreeGrafter"/>
</dbReference>
<dbReference type="SMART" id="SM00271">
    <property type="entry name" value="DnaJ"/>
    <property type="match status" value="1"/>
</dbReference>
<dbReference type="SUPFAM" id="SSF46565">
    <property type="entry name" value="Chaperone J-domain"/>
    <property type="match status" value="1"/>
</dbReference>
<feature type="domain" description="J" evidence="3">
    <location>
        <begin position="12"/>
        <end position="82"/>
    </location>
</feature>
<dbReference type="PANTHER" id="PTHR45255:SF1">
    <property type="entry name" value="DNAJ HOMOLOG SUBFAMILY C MEMBER 24"/>
    <property type="match status" value="1"/>
</dbReference>
<evidence type="ECO:0000256" key="1">
    <source>
        <dbReference type="ARBA" id="ARBA00022833"/>
    </source>
</evidence>
<dbReference type="InterPro" id="IPR036869">
    <property type="entry name" value="J_dom_sf"/>
</dbReference>
<evidence type="ECO:0000313" key="4">
    <source>
        <dbReference type="EMBL" id="AWP07987.1"/>
    </source>
</evidence>
<evidence type="ECO:0000313" key="5">
    <source>
        <dbReference type="Proteomes" id="UP000246464"/>
    </source>
</evidence>
<name>A0A2U9BUQ9_SCOMX</name>
<accession>A0A2U9BUQ9</accession>
<protein>
    <submittedName>
        <fullName evidence="4">Putative dnaJ-like subfamily C member 24</fullName>
    </submittedName>
</protein>
<dbReference type="GO" id="GO:0001671">
    <property type="term" value="F:ATPase activator activity"/>
    <property type="evidence" value="ECO:0007669"/>
    <property type="project" value="TreeGrafter"/>
</dbReference>
<proteinExistence type="predicted"/>
<dbReference type="STRING" id="52904.ENSSMAP00000006838"/>
<dbReference type="PANTHER" id="PTHR45255">
    <property type="entry name" value="DNAJ HOMOLOG SUBFAMILY C MEMBER 24"/>
    <property type="match status" value="1"/>
</dbReference>
<dbReference type="InterPro" id="IPR001623">
    <property type="entry name" value="DnaJ_domain"/>
</dbReference>
<evidence type="ECO:0000256" key="2">
    <source>
        <dbReference type="SAM" id="MobiDB-lite"/>
    </source>
</evidence>
<dbReference type="PRINTS" id="PR00625">
    <property type="entry name" value="JDOMAIN"/>
</dbReference>
<keyword evidence="5" id="KW-1185">Reference proteome</keyword>
<evidence type="ECO:0000259" key="3">
    <source>
        <dbReference type="PROSITE" id="PS50076"/>
    </source>
</evidence>
<gene>
    <name evidence="4" type="ORF">SMAX5B_007155</name>
</gene>
<organism evidence="4 5">
    <name type="scientific">Scophthalmus maximus</name>
    <name type="common">Turbot</name>
    <name type="synonym">Psetta maxima</name>
    <dbReference type="NCBI Taxonomy" id="52904"/>
    <lineage>
        <taxon>Eukaryota</taxon>
        <taxon>Metazoa</taxon>
        <taxon>Chordata</taxon>
        <taxon>Craniata</taxon>
        <taxon>Vertebrata</taxon>
        <taxon>Euteleostomi</taxon>
        <taxon>Actinopterygii</taxon>
        <taxon>Neopterygii</taxon>
        <taxon>Teleostei</taxon>
        <taxon>Neoteleostei</taxon>
        <taxon>Acanthomorphata</taxon>
        <taxon>Carangaria</taxon>
        <taxon>Pleuronectiformes</taxon>
        <taxon>Pleuronectoidei</taxon>
        <taxon>Scophthalmidae</taxon>
        <taxon>Scophthalmus</taxon>
    </lineage>
</organism>
<dbReference type="EMBL" id="CP026252">
    <property type="protein sequence ID" value="AWP07987.1"/>
    <property type="molecule type" value="Genomic_DNA"/>
</dbReference>
<dbReference type="Gene3D" id="1.10.287.110">
    <property type="entry name" value="DnaJ domain"/>
    <property type="match status" value="1"/>
</dbReference>
<dbReference type="Proteomes" id="UP000246464">
    <property type="component" value="Chromosome 10"/>
</dbReference>
<dbReference type="Pfam" id="PF00226">
    <property type="entry name" value="DnaJ"/>
    <property type="match status" value="1"/>
</dbReference>